<feature type="domain" description="C2H2-type" evidence="2">
    <location>
        <begin position="43"/>
        <end position="65"/>
    </location>
</feature>
<dbReference type="InterPro" id="IPR013087">
    <property type="entry name" value="Znf_C2H2_type"/>
</dbReference>
<sequence length="89" mass="9827">MLPSSGKTKGKKVGGKDKPKNAKSTTEEEEEETCPEKEVILNCVICHTEFPTRNKLFDHLKTSGHAIAISSKAPQSSTTKSKKDKKKNR</sequence>
<dbReference type="GO" id="GO:0005737">
    <property type="term" value="C:cytoplasm"/>
    <property type="evidence" value="ECO:0007669"/>
    <property type="project" value="TreeGrafter"/>
</dbReference>
<gene>
    <name evidence="3" type="ORF">CesoFtcFv8_024213</name>
</gene>
<dbReference type="AlphaFoldDB" id="A0AAN8B5Y7"/>
<comment type="caution">
    <text evidence="3">The sequence shown here is derived from an EMBL/GenBank/DDBJ whole genome shotgun (WGS) entry which is preliminary data.</text>
</comment>
<dbReference type="PANTHER" id="PTHR44029:SF1">
    <property type="entry name" value="DNAJ HOMOLOG SUBFAMILY C MEMBER 21"/>
    <property type="match status" value="1"/>
</dbReference>
<dbReference type="PANTHER" id="PTHR44029">
    <property type="entry name" value="DNAJ HOMOLOG SUBFAMILY C MEMBER 21"/>
    <property type="match status" value="1"/>
</dbReference>
<dbReference type="Proteomes" id="UP001335648">
    <property type="component" value="Unassembled WGS sequence"/>
</dbReference>
<protein>
    <recommendedName>
        <fullName evidence="2">C2H2-type domain-containing protein</fullName>
    </recommendedName>
</protein>
<dbReference type="InterPro" id="IPR051964">
    <property type="entry name" value="Chaperone_stress_response"/>
</dbReference>
<proteinExistence type="predicted"/>
<keyword evidence="4" id="KW-1185">Reference proteome</keyword>
<evidence type="ECO:0000313" key="3">
    <source>
        <dbReference type="EMBL" id="KAK5878838.1"/>
    </source>
</evidence>
<dbReference type="EMBL" id="JAULUE010002065">
    <property type="protein sequence ID" value="KAK5878838.1"/>
    <property type="molecule type" value="Genomic_DNA"/>
</dbReference>
<organism evidence="3 4">
    <name type="scientific">Champsocephalus esox</name>
    <name type="common">pike icefish</name>
    <dbReference type="NCBI Taxonomy" id="159716"/>
    <lineage>
        <taxon>Eukaryota</taxon>
        <taxon>Metazoa</taxon>
        <taxon>Chordata</taxon>
        <taxon>Craniata</taxon>
        <taxon>Vertebrata</taxon>
        <taxon>Euteleostomi</taxon>
        <taxon>Actinopterygii</taxon>
        <taxon>Neopterygii</taxon>
        <taxon>Teleostei</taxon>
        <taxon>Neoteleostei</taxon>
        <taxon>Acanthomorphata</taxon>
        <taxon>Eupercaria</taxon>
        <taxon>Perciformes</taxon>
        <taxon>Notothenioidei</taxon>
        <taxon>Channichthyidae</taxon>
        <taxon>Champsocephalus</taxon>
    </lineage>
</organism>
<reference evidence="3 4" key="1">
    <citation type="journal article" date="2023" name="Mol. Biol. Evol.">
        <title>Genomics of Secondarily Temperate Adaptation in the Only Non-Antarctic Icefish.</title>
        <authorList>
            <person name="Rivera-Colon A.G."/>
            <person name="Rayamajhi N."/>
            <person name="Minhas B.F."/>
            <person name="Madrigal G."/>
            <person name="Bilyk K.T."/>
            <person name="Yoon V."/>
            <person name="Hune M."/>
            <person name="Gregory S."/>
            <person name="Cheng C.H.C."/>
            <person name="Catchen J.M."/>
        </authorList>
    </citation>
    <scope>NUCLEOTIDE SEQUENCE [LARGE SCALE GENOMIC DNA]</scope>
    <source>
        <strain evidence="3">JC2023a</strain>
    </source>
</reference>
<evidence type="ECO:0000259" key="2">
    <source>
        <dbReference type="PROSITE" id="PS00028"/>
    </source>
</evidence>
<feature type="region of interest" description="Disordered" evidence="1">
    <location>
        <begin position="1"/>
        <end position="36"/>
    </location>
</feature>
<evidence type="ECO:0000256" key="1">
    <source>
        <dbReference type="SAM" id="MobiDB-lite"/>
    </source>
</evidence>
<dbReference type="PROSITE" id="PS00028">
    <property type="entry name" value="ZINC_FINGER_C2H2_1"/>
    <property type="match status" value="1"/>
</dbReference>
<feature type="compositionally biased region" description="Basic residues" evidence="1">
    <location>
        <begin position="80"/>
        <end position="89"/>
    </location>
</feature>
<name>A0AAN8B5Y7_9TELE</name>
<evidence type="ECO:0000313" key="4">
    <source>
        <dbReference type="Proteomes" id="UP001335648"/>
    </source>
</evidence>
<accession>A0AAN8B5Y7</accession>
<feature type="region of interest" description="Disordered" evidence="1">
    <location>
        <begin position="66"/>
        <end position="89"/>
    </location>
</feature>